<gene>
    <name evidence="6" type="ORF">TSA1_08610</name>
</gene>
<evidence type="ECO:0000313" key="6">
    <source>
        <dbReference type="EMBL" id="PIT00819.1"/>
    </source>
</evidence>
<comment type="caution">
    <text evidence="6">The sequence shown here is derived from an EMBL/GenBank/DDBJ whole genome shotgun (WGS) entry which is preliminary data.</text>
</comment>
<accession>A0A2M6U8A3</accession>
<comment type="similarity">
    <text evidence="1">Belongs to the bacterial solute-binding protein 3 family.</text>
</comment>
<keyword evidence="7" id="KW-1185">Reference proteome</keyword>
<organism evidence="6 7">
    <name type="scientific">Bradyrhizobium nitroreducens</name>
    <dbReference type="NCBI Taxonomy" id="709803"/>
    <lineage>
        <taxon>Bacteria</taxon>
        <taxon>Pseudomonadati</taxon>
        <taxon>Pseudomonadota</taxon>
        <taxon>Alphaproteobacteria</taxon>
        <taxon>Hyphomicrobiales</taxon>
        <taxon>Nitrobacteraceae</taxon>
        <taxon>Bradyrhizobium</taxon>
    </lineage>
</organism>
<dbReference type="EMBL" id="LFJC01000003">
    <property type="protein sequence ID" value="PIT00819.1"/>
    <property type="molecule type" value="Genomic_DNA"/>
</dbReference>
<evidence type="ECO:0000256" key="1">
    <source>
        <dbReference type="ARBA" id="ARBA00010333"/>
    </source>
</evidence>
<dbReference type="CDD" id="cd13692">
    <property type="entry name" value="PBP2_BztA"/>
    <property type="match status" value="1"/>
</dbReference>
<dbReference type="SUPFAM" id="SSF53850">
    <property type="entry name" value="Periplasmic binding protein-like II"/>
    <property type="match status" value="1"/>
</dbReference>
<keyword evidence="2" id="KW-0813">Transport</keyword>
<proteinExistence type="inferred from homology"/>
<feature type="chain" id="PRO_5014636948" description="Solute-binding protein family 3/N-terminal domain-containing protein" evidence="4">
    <location>
        <begin position="22"/>
        <end position="336"/>
    </location>
</feature>
<keyword evidence="3 4" id="KW-0732">Signal</keyword>
<dbReference type="PANTHER" id="PTHR30085:SF7">
    <property type="entry name" value="AMINO-ACID ABC TRANSPORTER-BINDING PROTEIN YHDW-RELATED"/>
    <property type="match status" value="1"/>
</dbReference>
<evidence type="ECO:0000256" key="3">
    <source>
        <dbReference type="ARBA" id="ARBA00022729"/>
    </source>
</evidence>
<feature type="domain" description="Solute-binding protein family 3/N-terminal" evidence="5">
    <location>
        <begin position="33"/>
        <end position="256"/>
    </location>
</feature>
<reference evidence="6 7" key="1">
    <citation type="submission" date="2015-06" db="EMBL/GenBank/DDBJ databases">
        <title>Comparative genome analysis of nirS-carrying Bradyrhizobium sp. strains.</title>
        <authorList>
            <person name="Ishii S."/>
            <person name="Jang J."/>
            <person name="Nishizawa T."/>
            <person name="Senoo K."/>
        </authorList>
    </citation>
    <scope>NUCLEOTIDE SEQUENCE [LARGE SCALE GENOMIC DNA]</scope>
    <source>
        <strain evidence="6 7">TSA1</strain>
    </source>
</reference>
<dbReference type="PANTHER" id="PTHR30085">
    <property type="entry name" value="AMINO ACID ABC TRANSPORTER PERMEASE"/>
    <property type="match status" value="1"/>
</dbReference>
<evidence type="ECO:0000256" key="4">
    <source>
        <dbReference type="SAM" id="SignalP"/>
    </source>
</evidence>
<dbReference type="RefSeq" id="WP_100176040.1">
    <property type="nucleotide sequence ID" value="NZ_LFJC01000003.1"/>
</dbReference>
<dbReference type="InterPro" id="IPR051455">
    <property type="entry name" value="Bact_solute-bind_prot3"/>
</dbReference>
<dbReference type="Proteomes" id="UP000228930">
    <property type="component" value="Unassembled WGS sequence"/>
</dbReference>
<feature type="signal peptide" evidence="4">
    <location>
        <begin position="1"/>
        <end position="21"/>
    </location>
</feature>
<dbReference type="SMART" id="SM00062">
    <property type="entry name" value="PBPb"/>
    <property type="match status" value="1"/>
</dbReference>
<name>A0A2M6U8A3_9BRAD</name>
<dbReference type="GO" id="GO:0006865">
    <property type="term" value="P:amino acid transport"/>
    <property type="evidence" value="ECO:0007669"/>
    <property type="project" value="TreeGrafter"/>
</dbReference>
<dbReference type="Pfam" id="PF00497">
    <property type="entry name" value="SBP_bac_3"/>
    <property type="match status" value="1"/>
</dbReference>
<protein>
    <recommendedName>
        <fullName evidence="5">Solute-binding protein family 3/N-terminal domain-containing protein</fullName>
    </recommendedName>
</protein>
<evidence type="ECO:0000259" key="5">
    <source>
        <dbReference type="SMART" id="SM00062"/>
    </source>
</evidence>
<dbReference type="Gene3D" id="3.40.190.10">
    <property type="entry name" value="Periplasmic binding protein-like II"/>
    <property type="match status" value="2"/>
</dbReference>
<sequence>MRVFAIALALVTACLVTDAKAESTLSAVRERGVLNCGVTSALLGFSAPDAQGVFRGMDADMCRAIATAVFGDPGKVRFVTTSPTQRFVALQSGTIDVLIYTVTQNFSRDTGLGLIFANTYFYDGQGFIVSKKLNVKSAKELEGASVCLQPASDAAPGATDYFRRNGIQFKAVMIEAIQEVVSALNAGRCDVYTTDVTGLASIKARSFQSPDDWIILPEIISKSPFAPMVRQGDDQWLTLVRWVENAIIDADELGVDSRTIKDASVATNNPEVRRMRGLEGEAGKAFGLPNDWPAQVVAAIGNYSELYDRNLSALGLPRGPNRSWREGGLIFAPSFR</sequence>
<evidence type="ECO:0000313" key="7">
    <source>
        <dbReference type="Proteomes" id="UP000228930"/>
    </source>
</evidence>
<dbReference type="AlphaFoldDB" id="A0A2M6U8A3"/>
<dbReference type="InterPro" id="IPR001638">
    <property type="entry name" value="Solute-binding_3/MltF_N"/>
</dbReference>
<evidence type="ECO:0000256" key="2">
    <source>
        <dbReference type="ARBA" id="ARBA00022448"/>
    </source>
</evidence>